<dbReference type="InterPro" id="IPR049945">
    <property type="entry name" value="AAA_22"/>
</dbReference>
<evidence type="ECO:0000256" key="1">
    <source>
        <dbReference type="SAM" id="Phobius"/>
    </source>
</evidence>
<dbReference type="Proteomes" id="UP000241074">
    <property type="component" value="Chromosome"/>
</dbReference>
<keyword evidence="1" id="KW-1133">Transmembrane helix</keyword>
<keyword evidence="4" id="KW-1185">Reference proteome</keyword>
<dbReference type="Gene3D" id="3.40.50.300">
    <property type="entry name" value="P-loop containing nucleotide triphosphate hydrolases"/>
    <property type="match status" value="1"/>
</dbReference>
<feature type="domain" description="ORC1/DEAH AAA+ ATPase" evidence="2">
    <location>
        <begin position="396"/>
        <end position="511"/>
    </location>
</feature>
<dbReference type="RefSeq" id="WP_106890477.1">
    <property type="nucleotide sequence ID" value="NZ_CP027860.1"/>
</dbReference>
<reference evidence="3 4" key="2">
    <citation type="submission" date="2018-03" db="EMBL/GenBank/DDBJ databases">
        <authorList>
            <person name="Keele B.F."/>
        </authorList>
    </citation>
    <scope>NUCLEOTIDE SEQUENCE [LARGE SCALE GENOMIC DNA]</scope>
    <source>
        <strain evidence="3 4">D13</strain>
    </source>
</reference>
<dbReference type="OrthoDB" id="6951663at2"/>
<reference evidence="3 4" key="1">
    <citation type="submission" date="2018-03" db="EMBL/GenBank/DDBJ databases">
        <title>Ahniella affigens gen. nov., sp. nov., a gammaproteobacterium isolated from sandy soil near a stream.</title>
        <authorList>
            <person name="Ko Y."/>
            <person name="Kim J.-H."/>
        </authorList>
    </citation>
    <scope>NUCLEOTIDE SEQUENCE [LARGE SCALE GENOMIC DNA]</scope>
    <source>
        <strain evidence="3 4">D13</strain>
    </source>
</reference>
<dbReference type="Pfam" id="PF13401">
    <property type="entry name" value="AAA_22"/>
    <property type="match status" value="1"/>
</dbReference>
<gene>
    <name evidence="3" type="ORF">C7S18_04745</name>
</gene>
<feature type="transmembrane region" description="Helical" evidence="1">
    <location>
        <begin position="6"/>
        <end position="26"/>
    </location>
</feature>
<keyword evidence="1" id="KW-0812">Transmembrane</keyword>
<dbReference type="AlphaFoldDB" id="A0A2P1PNY4"/>
<dbReference type="KEGG" id="xba:C7S18_04745"/>
<dbReference type="EMBL" id="CP027860">
    <property type="protein sequence ID" value="AVP96549.1"/>
    <property type="molecule type" value="Genomic_DNA"/>
</dbReference>
<sequence length="729" mass="82065">MFSRPPWWRMLLVAALSWLVLSNWLLPELNPFRFARIGADAETGSMLALVRHSMQQIKVESVDYLTEHQAWPKAPIDIYEPDNNGLIALSMPAHGVLSIRMVNGFDRSTGLRDTELLLTYDAKNRRWHCQPGQPAPPDAWLFDECRLPDSGAMSPWWIALFIVMLSIPLSWIWLARFDPILASIQSNPRLLRTIPLNRLPAVHWRLRSLFRTSSTLAVAGISEPDWQLALRWRELAADERLNQLAQRLAAVPAPWPHGQWPGCFQLWQLPPTFPLALERVLVYLPNADLSHHELLQWLRHQRLSDDVFLVVSPNVASDKGLNAWASDSNHIAAYADQSVLTEWLLAPSAETVLADLFAKQLPVTRISPYQTRGGITRPSGFFGRQQELARILNREPSNYLLVGGRQLGKTSLMKAVERHYAGHPEVACRYVSLRDHRLRARLSQWVDADADLPLAALLQLMQQQTGKSRLLLLIDECDLFLRDDARSGYPQLSELRALSEEGQCRFILAGFWDLYEAVALDFASPIRNFGDVLRLGPLDEAACLALATEPMQRLGLQFEHLDLPQHLIEQCGHRANLIAIICQQLLEQAKQPERVLTRGQLEVAMKSEAIQDALTGWSKLSPFDLDNRFDRALVYQVALNTLSGAPELDLPSWVATLASAGIRAASEQLRKSLLRLELAYVLKRVSVSGTGVNSDTQSTYQFAVPLQSRSFTLGETRVLLEGELAGLDP</sequence>
<dbReference type="SUPFAM" id="SSF52540">
    <property type="entry name" value="P-loop containing nucleoside triphosphate hydrolases"/>
    <property type="match status" value="1"/>
</dbReference>
<evidence type="ECO:0000313" key="4">
    <source>
        <dbReference type="Proteomes" id="UP000241074"/>
    </source>
</evidence>
<evidence type="ECO:0000259" key="2">
    <source>
        <dbReference type="Pfam" id="PF13401"/>
    </source>
</evidence>
<evidence type="ECO:0000313" key="3">
    <source>
        <dbReference type="EMBL" id="AVP96549.1"/>
    </source>
</evidence>
<protein>
    <recommendedName>
        <fullName evidence="2">ORC1/DEAH AAA+ ATPase domain-containing protein</fullName>
    </recommendedName>
</protein>
<name>A0A2P1PNY4_9GAMM</name>
<proteinExistence type="predicted"/>
<feature type="transmembrane region" description="Helical" evidence="1">
    <location>
        <begin position="156"/>
        <end position="174"/>
    </location>
</feature>
<accession>A0A2P1PNY4</accession>
<dbReference type="InterPro" id="IPR027417">
    <property type="entry name" value="P-loop_NTPase"/>
</dbReference>
<dbReference type="GO" id="GO:0016887">
    <property type="term" value="F:ATP hydrolysis activity"/>
    <property type="evidence" value="ECO:0007669"/>
    <property type="project" value="InterPro"/>
</dbReference>
<organism evidence="3 4">
    <name type="scientific">Ahniella affigens</name>
    <dbReference type="NCBI Taxonomy" id="2021234"/>
    <lineage>
        <taxon>Bacteria</taxon>
        <taxon>Pseudomonadati</taxon>
        <taxon>Pseudomonadota</taxon>
        <taxon>Gammaproteobacteria</taxon>
        <taxon>Lysobacterales</taxon>
        <taxon>Rhodanobacteraceae</taxon>
        <taxon>Ahniella</taxon>
    </lineage>
</organism>
<keyword evidence="1" id="KW-0472">Membrane</keyword>